<dbReference type="Proteomes" id="UP001201262">
    <property type="component" value="Unassembled WGS sequence"/>
</dbReference>
<dbReference type="AlphaFoldDB" id="A0AAD4KJH6"/>
<evidence type="ECO:0000313" key="1">
    <source>
        <dbReference type="EMBL" id="KAH8693885.1"/>
    </source>
</evidence>
<gene>
    <name evidence="1" type="ORF">BGW36DRAFT_383910</name>
</gene>
<sequence>MCHCLIMITPYACGCEVEEPPHLIESCGCGGCGIAVVTTTSKVTANQPCSACIESGIWTYATGTWKLNGRPRH</sequence>
<dbReference type="RefSeq" id="XP_046069555.1">
    <property type="nucleotide sequence ID" value="XM_046216735.1"/>
</dbReference>
<proteinExistence type="predicted"/>
<comment type="caution">
    <text evidence="1">The sequence shown here is derived from an EMBL/GenBank/DDBJ whole genome shotgun (WGS) entry which is preliminary data.</text>
</comment>
<name>A0AAD4KJH6_9EURO</name>
<dbReference type="GeneID" id="70247022"/>
<keyword evidence="2" id="KW-1185">Reference proteome</keyword>
<dbReference type="EMBL" id="JAJTJA010000009">
    <property type="protein sequence ID" value="KAH8693885.1"/>
    <property type="molecule type" value="Genomic_DNA"/>
</dbReference>
<protein>
    <submittedName>
        <fullName evidence="1">Uncharacterized protein</fullName>
    </submittedName>
</protein>
<organism evidence="1 2">
    <name type="scientific">Talaromyces proteolyticus</name>
    <dbReference type="NCBI Taxonomy" id="1131652"/>
    <lineage>
        <taxon>Eukaryota</taxon>
        <taxon>Fungi</taxon>
        <taxon>Dikarya</taxon>
        <taxon>Ascomycota</taxon>
        <taxon>Pezizomycotina</taxon>
        <taxon>Eurotiomycetes</taxon>
        <taxon>Eurotiomycetidae</taxon>
        <taxon>Eurotiales</taxon>
        <taxon>Trichocomaceae</taxon>
        <taxon>Talaromyces</taxon>
        <taxon>Talaromyces sect. Bacilispori</taxon>
    </lineage>
</organism>
<reference evidence="1" key="1">
    <citation type="submission" date="2021-12" db="EMBL/GenBank/DDBJ databases">
        <title>Convergent genome expansion in fungi linked to evolution of root-endophyte symbiosis.</title>
        <authorList>
            <consortium name="DOE Joint Genome Institute"/>
            <person name="Ke Y.-H."/>
            <person name="Bonito G."/>
            <person name="Liao H.-L."/>
            <person name="Looney B."/>
            <person name="Rojas-Flechas A."/>
            <person name="Nash J."/>
            <person name="Hameed K."/>
            <person name="Schadt C."/>
            <person name="Martin F."/>
            <person name="Crous P.W."/>
            <person name="Miettinen O."/>
            <person name="Magnuson J.K."/>
            <person name="Labbe J."/>
            <person name="Jacobson D."/>
            <person name="Doktycz M.J."/>
            <person name="Veneault-Fourrey C."/>
            <person name="Kuo A."/>
            <person name="Mondo S."/>
            <person name="Calhoun S."/>
            <person name="Riley R."/>
            <person name="Ohm R."/>
            <person name="LaButti K."/>
            <person name="Andreopoulos B."/>
            <person name="Pangilinan J."/>
            <person name="Nolan M."/>
            <person name="Tritt A."/>
            <person name="Clum A."/>
            <person name="Lipzen A."/>
            <person name="Daum C."/>
            <person name="Barry K."/>
            <person name="Grigoriev I.V."/>
            <person name="Vilgalys R."/>
        </authorList>
    </citation>
    <scope>NUCLEOTIDE SEQUENCE</scope>
    <source>
        <strain evidence="1">PMI_201</strain>
    </source>
</reference>
<evidence type="ECO:0000313" key="2">
    <source>
        <dbReference type="Proteomes" id="UP001201262"/>
    </source>
</evidence>
<accession>A0AAD4KJH6</accession>